<feature type="signal peptide" evidence="1">
    <location>
        <begin position="1"/>
        <end position="18"/>
    </location>
</feature>
<dbReference type="AlphaFoldDB" id="A0AB35AR62"/>
<keyword evidence="1" id="KW-0732">Signal</keyword>
<reference evidence="2" key="2">
    <citation type="submission" date="2023-10" db="EMBL/GenBank/DDBJ databases">
        <title>Description of novel Gluconobacter species.</title>
        <authorList>
            <person name="Cleenwerck I."/>
            <person name="Cnockaert M."/>
            <person name="Borremans W."/>
            <person name="Wieme A.D."/>
            <person name="De Vuyst L."/>
            <person name="Vandamme P."/>
        </authorList>
    </citation>
    <scope>NUCLEOTIDE SEQUENCE</scope>
    <source>
        <strain evidence="2">LMG1408</strain>
    </source>
</reference>
<gene>
    <name evidence="2" type="ORF">HKD20_12025</name>
</gene>
<accession>A0AB35AR62</accession>
<dbReference type="EMBL" id="JABCQL010000031">
    <property type="protein sequence ID" value="MBF0857224.1"/>
    <property type="molecule type" value="Genomic_DNA"/>
</dbReference>
<reference evidence="2" key="1">
    <citation type="submission" date="2020-04" db="EMBL/GenBank/DDBJ databases">
        <authorList>
            <person name="Sombolestani A."/>
        </authorList>
    </citation>
    <scope>NUCLEOTIDE SEQUENCE</scope>
    <source>
        <strain evidence="2">LMG1408</strain>
    </source>
</reference>
<evidence type="ECO:0000313" key="3">
    <source>
        <dbReference type="Proteomes" id="UP000603665"/>
    </source>
</evidence>
<sequence length="599" mass="62617">MKYLMVLAWLFMPFFCLAQPAEQYKNQAGSFSPIKLATPIGANGSPLISAYKDGGGQWRQAQVIENICGLDGHSRPTPCHYLNSQDVGSPGGVAPLDINLNMKNNVISKSINVLRSYTDSSGNVVDGIQIALANGAGDPLSGGRDAVWLGGGALPQVTSDGNDTATSSIVNIVARPYGNYNNGCALCLIATGGSQTDSAGRAAISGSDWRSGVSANAGMGDLVGLYEHLDDAPARLVLTAAAFTATSVTLPQPLTPEQTNQLRQGMYIFTNVIDPTVQDTGTPAGKIATPRFYGAYVTSWSGATITVNGWSVLGQATPSTPVVPDIKHLDNSIYSNRSVPTIWLGSPAKIFAHNSFMQYVEQASGQETSLARNFEGEESDFVVQATKPHSVGYAGYVISPQSTGALNDGSEFTTDSAGYVLAGNLPLGFVFWNGCNTRPIVGSSIYVGSWCSNLDASSAAGTSFTMAENDAVANGYTFRQVLRLQQDAAGGNPNMYLGPVATPGTAPSPTNADDLWYGQLNGYINGAIKYGLSDSSISLCGTGVNCGLTVSGSGAVIEPLSTPASSSAPCTPGQFEDDADYHYVCVAQNIWKRAALSSF</sequence>
<feature type="chain" id="PRO_5044349244" evidence="1">
    <location>
        <begin position="19"/>
        <end position="599"/>
    </location>
</feature>
<comment type="caution">
    <text evidence="2">The sequence shown here is derived from an EMBL/GenBank/DDBJ whole genome shotgun (WGS) entry which is preliminary data.</text>
</comment>
<dbReference type="Proteomes" id="UP000603665">
    <property type="component" value="Unassembled WGS sequence"/>
</dbReference>
<name>A0AB35AR62_GLUOY</name>
<evidence type="ECO:0000256" key="1">
    <source>
        <dbReference type="SAM" id="SignalP"/>
    </source>
</evidence>
<dbReference type="RefSeq" id="WP_131973916.1">
    <property type="nucleotide sequence ID" value="NZ_BJNM01000082.1"/>
</dbReference>
<evidence type="ECO:0000313" key="2">
    <source>
        <dbReference type="EMBL" id="MBF0857224.1"/>
    </source>
</evidence>
<protein>
    <submittedName>
        <fullName evidence="2">Uncharacterized protein</fullName>
    </submittedName>
</protein>
<organism evidence="2 3">
    <name type="scientific">Gluconobacter oxydans</name>
    <name type="common">Gluconobacter suboxydans</name>
    <dbReference type="NCBI Taxonomy" id="442"/>
    <lineage>
        <taxon>Bacteria</taxon>
        <taxon>Pseudomonadati</taxon>
        <taxon>Pseudomonadota</taxon>
        <taxon>Alphaproteobacteria</taxon>
        <taxon>Acetobacterales</taxon>
        <taxon>Acetobacteraceae</taxon>
        <taxon>Gluconobacter</taxon>
    </lineage>
</organism>
<proteinExistence type="predicted"/>